<dbReference type="PROSITE" id="PS00463">
    <property type="entry name" value="ZN2_CY6_FUNGAL_1"/>
    <property type="match status" value="1"/>
</dbReference>
<feature type="region of interest" description="Disordered" evidence="3">
    <location>
        <begin position="265"/>
        <end position="292"/>
    </location>
</feature>
<dbReference type="PROSITE" id="PS50048">
    <property type="entry name" value="ZN2_CY6_FUNGAL_2"/>
    <property type="match status" value="1"/>
</dbReference>
<dbReference type="Pfam" id="PF00172">
    <property type="entry name" value="Zn_clus"/>
    <property type="match status" value="1"/>
</dbReference>
<dbReference type="Gene3D" id="4.10.240.10">
    <property type="entry name" value="Zn(2)-C6 fungal-type DNA-binding domain"/>
    <property type="match status" value="1"/>
</dbReference>
<feature type="domain" description="Zn(2)-C6 fungal-type" evidence="4">
    <location>
        <begin position="19"/>
        <end position="49"/>
    </location>
</feature>
<reference evidence="5 6" key="1">
    <citation type="submission" date="2024-04" db="EMBL/GenBank/DDBJ databases">
        <title>Phyllosticta paracitricarpa is synonymous to the EU quarantine fungus P. citricarpa based on phylogenomic analyses.</title>
        <authorList>
            <consortium name="Lawrence Berkeley National Laboratory"/>
            <person name="Van Ingen-Buijs V.A."/>
            <person name="Van Westerhoven A.C."/>
            <person name="Haridas S."/>
            <person name="Skiadas P."/>
            <person name="Martin F."/>
            <person name="Groenewald J.Z."/>
            <person name="Crous P.W."/>
            <person name="Seidl M.F."/>
        </authorList>
    </citation>
    <scope>NUCLEOTIDE SEQUENCE [LARGE SCALE GENOMIC DNA]</scope>
    <source>
        <strain evidence="5 6">CBS 123371</strain>
    </source>
</reference>
<feature type="compositionally biased region" description="Polar residues" evidence="3">
    <location>
        <begin position="268"/>
        <end position="279"/>
    </location>
</feature>
<comment type="caution">
    <text evidence="5">The sequence shown here is derived from an EMBL/GenBank/DDBJ whole genome shotgun (WGS) entry which is preliminary data.</text>
</comment>
<sequence length="801" mass="88699">MPRPKKAGAPEPKRRSRNGCWPCKGRKVKCGEEKPNCLNCVRNGEVCDYSIRLNWGGRTKRQDDDFAMTFRFSPPSTSYSLPFPSAEQFTLQPPPHEPQHRRSDSSSQSLPSHSSESDRLDQSARTLQQAPCQYDTRRGSTPYAAEGSRPISIPVDPRIPAAQENYSIDHPSTSSWSSPHPPRPDAASPMLPPVRANFAMASPEHRTKRLRLSPFGESPAQSLSSMTRHDGSVESATAGHAPPDVPSPFTLPPMTPYSPFMSLPPTPGSSVASEESTARSFPMHLSSKQHSSDSRRLSVNYLLTNSSPTRTNVLDSGSQHRYINYGFDVGQPDLDIPNNKDAEAIIAFSPPAHPETSEETAPGQSTAFEANGYYEKPVRIKIPKELEPLPPLLLESPMNLLYFHHFLNHTARLLVPHDCEKNPFRCVLPKMAVRDKDLLSLLLAFSASHRARLLCHTEPSNRIAVWMQDVFPKLRMALEGPDPVSNSILTTAIMLASLEIVSPNAFEVPIPWKSHLGTARQLIIARGGLQSLHRGVDESSYFLSRWFAYLDVLGSLSGSKNESPLGADYLVLSPNDALLNDLNADDQIDCLLGFTNRFVGTLARIASLAKQCELQRIDPHGHVRSKWQPSPDVVAAAEVLRAELRNGCEKVVYKACTHGDSRSNMNPAAASIFARKADAWDLEEIQATNSAFHWAGMLHLLRRVLGFPSAHHEVRHAVEQTLAALRKVRRGSTAEACLLFPIFSVGVEVETEEDRIAVRERMLAMEKIGLGQVGRARRLLDRVWDGGNRAWEGFVGDEFFG</sequence>
<accession>A0ABR1KV38</accession>
<dbReference type="EMBL" id="JBBPHU010000002">
    <property type="protein sequence ID" value="KAK7522043.1"/>
    <property type="molecule type" value="Genomic_DNA"/>
</dbReference>
<evidence type="ECO:0000313" key="5">
    <source>
        <dbReference type="EMBL" id="KAK7522043.1"/>
    </source>
</evidence>
<dbReference type="SMART" id="SM00066">
    <property type="entry name" value="GAL4"/>
    <property type="match status" value="1"/>
</dbReference>
<dbReference type="InterPro" id="IPR001138">
    <property type="entry name" value="Zn2Cys6_DnaBD"/>
</dbReference>
<proteinExistence type="predicted"/>
<dbReference type="Proteomes" id="UP001363622">
    <property type="component" value="Unassembled WGS sequence"/>
</dbReference>
<dbReference type="PANTHER" id="PTHR37534:SF43">
    <property type="entry name" value="FINGER DOMAIN PROTEIN, PUTATIVE (AFU_ORTHOLOGUE AFUA_1G01850)-RELATED"/>
    <property type="match status" value="1"/>
</dbReference>
<gene>
    <name evidence="5" type="ORF">IWZ03DRAFT_108095</name>
</gene>
<dbReference type="CDD" id="cd00067">
    <property type="entry name" value="GAL4"/>
    <property type="match status" value="1"/>
</dbReference>
<evidence type="ECO:0000259" key="4">
    <source>
        <dbReference type="PROSITE" id="PS50048"/>
    </source>
</evidence>
<dbReference type="PANTHER" id="PTHR37534">
    <property type="entry name" value="TRANSCRIPTIONAL ACTIVATOR PROTEIN UGA3"/>
    <property type="match status" value="1"/>
</dbReference>
<keyword evidence="2" id="KW-0539">Nucleus</keyword>
<protein>
    <submittedName>
        <fullName evidence="5">Fungal-specific transcription factor domain-containing protein</fullName>
    </submittedName>
</protein>
<evidence type="ECO:0000256" key="2">
    <source>
        <dbReference type="ARBA" id="ARBA00023242"/>
    </source>
</evidence>
<evidence type="ECO:0000256" key="3">
    <source>
        <dbReference type="SAM" id="MobiDB-lite"/>
    </source>
</evidence>
<evidence type="ECO:0000256" key="1">
    <source>
        <dbReference type="ARBA" id="ARBA00004123"/>
    </source>
</evidence>
<evidence type="ECO:0000313" key="6">
    <source>
        <dbReference type="Proteomes" id="UP001363622"/>
    </source>
</evidence>
<comment type="subcellular location">
    <subcellularLocation>
        <location evidence="1">Nucleus</location>
    </subcellularLocation>
</comment>
<feature type="region of interest" description="Disordered" evidence="3">
    <location>
        <begin position="212"/>
        <end position="245"/>
    </location>
</feature>
<organism evidence="5 6">
    <name type="scientific">Phyllosticta citriasiana</name>
    <dbReference type="NCBI Taxonomy" id="595635"/>
    <lineage>
        <taxon>Eukaryota</taxon>
        <taxon>Fungi</taxon>
        <taxon>Dikarya</taxon>
        <taxon>Ascomycota</taxon>
        <taxon>Pezizomycotina</taxon>
        <taxon>Dothideomycetes</taxon>
        <taxon>Dothideomycetes incertae sedis</taxon>
        <taxon>Botryosphaeriales</taxon>
        <taxon>Phyllostictaceae</taxon>
        <taxon>Phyllosticta</taxon>
    </lineage>
</organism>
<dbReference type="PRINTS" id="PR00755">
    <property type="entry name" value="AFLATOXINBRP"/>
</dbReference>
<dbReference type="InterPro" id="IPR021858">
    <property type="entry name" value="Fun_TF"/>
</dbReference>
<dbReference type="SUPFAM" id="SSF57701">
    <property type="entry name" value="Zn2/Cys6 DNA-binding domain"/>
    <property type="match status" value="1"/>
</dbReference>
<name>A0ABR1KV38_9PEZI</name>
<dbReference type="Pfam" id="PF11951">
    <property type="entry name" value="Fungal_trans_2"/>
    <property type="match status" value="1"/>
</dbReference>
<feature type="compositionally biased region" description="Low complexity" evidence="3">
    <location>
        <begin position="105"/>
        <end position="114"/>
    </location>
</feature>
<dbReference type="InterPro" id="IPR036864">
    <property type="entry name" value="Zn2-C6_fun-type_DNA-bd_sf"/>
</dbReference>
<keyword evidence="6" id="KW-1185">Reference proteome</keyword>
<feature type="region of interest" description="Disordered" evidence="3">
    <location>
        <begin position="79"/>
        <end position="191"/>
    </location>
</feature>